<feature type="compositionally biased region" description="Acidic residues" evidence="1">
    <location>
        <begin position="398"/>
        <end position="521"/>
    </location>
</feature>
<evidence type="ECO:0000313" key="3">
    <source>
        <dbReference type="EMBL" id="KAF4615801.1"/>
    </source>
</evidence>
<comment type="caution">
    <text evidence="3">The sequence shown here is derived from an EMBL/GenBank/DDBJ whole genome shotgun (WGS) entry which is preliminary data.</text>
</comment>
<evidence type="ECO:0000313" key="4">
    <source>
        <dbReference type="Proteomes" id="UP000521872"/>
    </source>
</evidence>
<proteinExistence type="predicted"/>
<keyword evidence="4" id="KW-1185">Reference proteome</keyword>
<dbReference type="Proteomes" id="UP000521872">
    <property type="component" value="Unassembled WGS sequence"/>
</dbReference>
<feature type="compositionally biased region" description="Acidic residues" evidence="1">
    <location>
        <begin position="648"/>
        <end position="657"/>
    </location>
</feature>
<keyword evidence="2" id="KW-0472">Membrane</keyword>
<reference evidence="3 4" key="1">
    <citation type="submission" date="2019-12" db="EMBL/GenBank/DDBJ databases">
        <authorList>
            <person name="Floudas D."/>
            <person name="Bentzer J."/>
            <person name="Ahren D."/>
            <person name="Johansson T."/>
            <person name="Persson P."/>
            <person name="Tunlid A."/>
        </authorList>
    </citation>
    <scope>NUCLEOTIDE SEQUENCE [LARGE SCALE GENOMIC DNA]</scope>
    <source>
        <strain evidence="3 4">CBS 102.39</strain>
    </source>
</reference>
<feature type="compositionally biased region" description="Low complexity" evidence="1">
    <location>
        <begin position="246"/>
        <end position="260"/>
    </location>
</feature>
<feature type="transmembrane region" description="Helical" evidence="2">
    <location>
        <begin position="94"/>
        <end position="118"/>
    </location>
</feature>
<evidence type="ECO:0000256" key="2">
    <source>
        <dbReference type="SAM" id="Phobius"/>
    </source>
</evidence>
<feature type="transmembrane region" description="Helical" evidence="2">
    <location>
        <begin position="197"/>
        <end position="219"/>
    </location>
</feature>
<feature type="region of interest" description="Disordered" evidence="1">
    <location>
        <begin position="238"/>
        <end position="260"/>
    </location>
</feature>
<evidence type="ECO:0000256" key="1">
    <source>
        <dbReference type="SAM" id="MobiDB-lite"/>
    </source>
</evidence>
<feature type="transmembrane region" description="Helical" evidence="2">
    <location>
        <begin position="56"/>
        <end position="74"/>
    </location>
</feature>
<organism evidence="3 4">
    <name type="scientific">Agrocybe pediades</name>
    <dbReference type="NCBI Taxonomy" id="84607"/>
    <lineage>
        <taxon>Eukaryota</taxon>
        <taxon>Fungi</taxon>
        <taxon>Dikarya</taxon>
        <taxon>Basidiomycota</taxon>
        <taxon>Agaricomycotina</taxon>
        <taxon>Agaricomycetes</taxon>
        <taxon>Agaricomycetidae</taxon>
        <taxon>Agaricales</taxon>
        <taxon>Agaricineae</taxon>
        <taxon>Strophariaceae</taxon>
        <taxon>Agrocybe</taxon>
    </lineage>
</organism>
<keyword evidence="2" id="KW-0812">Transmembrane</keyword>
<keyword evidence="2" id="KW-1133">Transmembrane helix</keyword>
<sequence length="958" mass="105334">MLLQCIRERLINYFTIARPAFQLLDERLNVEPISGLEVSAVPIAVLPKRHGRLQTAIICALVESVAFLCLLFQHGIEPSILSTLPLLGSRFQTIVIVAFVYIVNHLVSLSMRIIAYLGHTFLGTKLKRPIVRIICLLHTILSNTIGGDYLLLADEYFKAFLDYAFRQAEKRIYEPFKEKVDNMKKSSSFGAFVYRRVLEFIAFPVFSLSIVCAFLFVYATFDINSALPVGYDDSEELSTTVGSSMPSADTTSTAVDTSPSENVRSALEITESEDTAAAVGLLEDMKSVLDTQQSFEVVEKEGSLEEEVVAEGSVVRDVAEELKVPDDEAPIQKMAEEELVEERSEAEEPVDGIAPDVDDCEGVEAGVDAEYEAEVTSPVEVGDTSDVVDVVEEEVVCDEAESVVDVEEVEQDEEEVVELEEEALSVDVEEDVEEVSGEVEEEVDGSEEDGSEEEVDGSEEEVDGSEEAEEEVDASEEVDYAEESGEIEEAEFSEEVSGEAEEEEVYEQLEEEESGEVEEADQTFGGAEVEVEYAQEDEHEVPEEVEEVFEFDEEPRKVELDIYIPSEGAENLLNEYHQEEEDPNTVDGLGLNSIRVNLSNESLVSSTVDHANMGLVTTMQTESVLINIVASSTVASLEREACEVEEEVEAEKEEDNGVQEQSEASAIVEAEEPDREVEGSMVAVEKVESAKGGKEETSVRNENRVLQLEGLAHKAVHVGESPDQKGTHLESEAEKERLLKQRVREIAREMAKGGALSPEEKAILLSSYSRKKDSATETKSAQCEVKGVTSDVNGAEGVVEAVSMNYASSSPTTMNASTEETPEKVEAEIGVACVQGQPMEVKHVLQVVEAEAEVVDDEPERPELMQMKSPRVEFRSRALSLHAIVGMEPQSFSSLALGGGSNAFEIPTRLTDCARSSLSRRTLSLGEWAAAPIIPVLVEAPRRTVKTVQKRKRYMSLP</sequence>
<accession>A0A8H4QS08</accession>
<dbReference type="AlphaFoldDB" id="A0A8H4QS08"/>
<name>A0A8H4QS08_9AGAR</name>
<feature type="region of interest" description="Disordered" evidence="1">
    <location>
        <begin position="648"/>
        <end position="679"/>
    </location>
</feature>
<gene>
    <name evidence="3" type="ORF">D9613_012471</name>
</gene>
<dbReference type="EMBL" id="JAACJL010000033">
    <property type="protein sequence ID" value="KAF4615801.1"/>
    <property type="molecule type" value="Genomic_DNA"/>
</dbReference>
<protein>
    <submittedName>
        <fullName evidence="3">Uncharacterized protein</fullName>
    </submittedName>
</protein>
<feature type="region of interest" description="Disordered" evidence="1">
    <location>
        <begin position="398"/>
        <end position="526"/>
    </location>
</feature>